<evidence type="ECO:0000313" key="8">
    <source>
        <dbReference type="Proteomes" id="UP001232536"/>
    </source>
</evidence>
<reference evidence="7 8" key="1">
    <citation type="submission" date="2023-07" db="EMBL/GenBank/DDBJ databases">
        <title>Description of novel actinomycetes strains, isolated from tidal flat sediment.</title>
        <authorList>
            <person name="Lu C."/>
        </authorList>
    </citation>
    <scope>NUCLEOTIDE SEQUENCE [LARGE SCALE GENOMIC DNA]</scope>
    <source>
        <strain evidence="7 8">SYSU T00b441</strain>
    </source>
</reference>
<proteinExistence type="predicted"/>
<evidence type="ECO:0000256" key="5">
    <source>
        <dbReference type="SAM" id="Phobius"/>
    </source>
</evidence>
<keyword evidence="8" id="KW-1185">Reference proteome</keyword>
<organism evidence="7 8">
    <name type="scientific">Actinotalea lenta</name>
    <dbReference type="NCBI Taxonomy" id="3064654"/>
    <lineage>
        <taxon>Bacteria</taxon>
        <taxon>Bacillati</taxon>
        <taxon>Actinomycetota</taxon>
        <taxon>Actinomycetes</taxon>
        <taxon>Micrococcales</taxon>
        <taxon>Cellulomonadaceae</taxon>
        <taxon>Actinotalea</taxon>
    </lineage>
</organism>
<dbReference type="Proteomes" id="UP001232536">
    <property type="component" value="Unassembled WGS sequence"/>
</dbReference>
<keyword evidence="2 5" id="KW-0812">Transmembrane</keyword>
<evidence type="ECO:0000256" key="3">
    <source>
        <dbReference type="ARBA" id="ARBA00022989"/>
    </source>
</evidence>
<dbReference type="RefSeq" id="WP_304600285.1">
    <property type="nucleotide sequence ID" value="NZ_JAUQYO010000001.1"/>
</dbReference>
<evidence type="ECO:0000256" key="1">
    <source>
        <dbReference type="ARBA" id="ARBA00004141"/>
    </source>
</evidence>
<comment type="subcellular location">
    <subcellularLocation>
        <location evidence="1">Membrane</location>
        <topology evidence="1">Multi-pass membrane protein</topology>
    </subcellularLocation>
</comment>
<feature type="transmembrane region" description="Helical" evidence="5">
    <location>
        <begin position="87"/>
        <end position="108"/>
    </location>
</feature>
<evidence type="ECO:0000259" key="6">
    <source>
        <dbReference type="Pfam" id="PF07291"/>
    </source>
</evidence>
<dbReference type="InterPro" id="IPR009908">
    <property type="entry name" value="Methylamine_util_MauE"/>
</dbReference>
<keyword evidence="4 5" id="KW-0472">Membrane</keyword>
<name>A0ABT9D862_9CELL</name>
<dbReference type="EMBL" id="JAUQYP010000001">
    <property type="protein sequence ID" value="MDO8106641.1"/>
    <property type="molecule type" value="Genomic_DNA"/>
</dbReference>
<keyword evidence="3 5" id="KW-1133">Transmembrane helix</keyword>
<gene>
    <name evidence="7" type="ORF">Q6348_05450</name>
</gene>
<protein>
    <submittedName>
        <fullName evidence="7">MauE/DoxX family redox-associated membrane protein</fullName>
    </submittedName>
</protein>
<evidence type="ECO:0000256" key="2">
    <source>
        <dbReference type="ARBA" id="ARBA00022692"/>
    </source>
</evidence>
<feature type="transmembrane region" description="Helical" evidence="5">
    <location>
        <begin position="20"/>
        <end position="38"/>
    </location>
</feature>
<sequence length="169" mass="17672">MSDPDPVLPAGRWATARPWVSTVVRLALAVVSLWAGLAKAGDLAASVRAVRAFELLPEALARPVGYGLPAVEIVVGVLLLLGLVTRYAAAIMGLLMLAFIVGIASAWARGLSIDCGCFGGGGATSPDLTQYPWEITRDLAIAAGAALLVRWPYSRFSLDQTLGLTRAAQ</sequence>
<accession>A0ABT9D862</accession>
<feature type="transmembrane region" description="Helical" evidence="5">
    <location>
        <begin position="59"/>
        <end position="81"/>
    </location>
</feature>
<comment type="caution">
    <text evidence="7">The sequence shown here is derived from an EMBL/GenBank/DDBJ whole genome shotgun (WGS) entry which is preliminary data.</text>
</comment>
<evidence type="ECO:0000256" key="4">
    <source>
        <dbReference type="ARBA" id="ARBA00023136"/>
    </source>
</evidence>
<evidence type="ECO:0000313" key="7">
    <source>
        <dbReference type="EMBL" id="MDO8106641.1"/>
    </source>
</evidence>
<dbReference type="Pfam" id="PF07291">
    <property type="entry name" value="MauE"/>
    <property type="match status" value="1"/>
</dbReference>
<feature type="domain" description="Methylamine utilisation protein MauE" evidence="6">
    <location>
        <begin position="18"/>
        <end position="148"/>
    </location>
</feature>